<evidence type="ECO:0000256" key="1">
    <source>
        <dbReference type="SAM" id="Phobius"/>
    </source>
</evidence>
<gene>
    <name evidence="2" type="ORF">ACFQ27_07920</name>
</gene>
<feature type="transmembrane region" description="Helical" evidence="1">
    <location>
        <begin position="89"/>
        <end position="110"/>
    </location>
</feature>
<evidence type="ECO:0008006" key="4">
    <source>
        <dbReference type="Google" id="ProtNLM"/>
    </source>
</evidence>
<comment type="caution">
    <text evidence="2">The sequence shown here is derived from an EMBL/GenBank/DDBJ whole genome shotgun (WGS) entry which is preliminary data.</text>
</comment>
<keyword evidence="3" id="KW-1185">Reference proteome</keyword>
<dbReference type="EMBL" id="JBHTLQ010000013">
    <property type="protein sequence ID" value="MFD1190502.1"/>
    <property type="molecule type" value="Genomic_DNA"/>
</dbReference>
<protein>
    <recommendedName>
        <fullName evidence="4">Sugar transporter</fullName>
    </recommendedName>
</protein>
<accession>A0ABW3T1A6</accession>
<keyword evidence="1" id="KW-1133">Transmembrane helix</keyword>
<organism evidence="2 3">
    <name type="scientific">Phenylobacterium conjunctum</name>
    <dbReference type="NCBI Taxonomy" id="1298959"/>
    <lineage>
        <taxon>Bacteria</taxon>
        <taxon>Pseudomonadati</taxon>
        <taxon>Pseudomonadota</taxon>
        <taxon>Alphaproteobacteria</taxon>
        <taxon>Caulobacterales</taxon>
        <taxon>Caulobacteraceae</taxon>
        <taxon>Phenylobacterium</taxon>
    </lineage>
</organism>
<reference evidence="3" key="1">
    <citation type="journal article" date="2019" name="Int. J. Syst. Evol. Microbiol.">
        <title>The Global Catalogue of Microorganisms (GCM) 10K type strain sequencing project: providing services to taxonomists for standard genome sequencing and annotation.</title>
        <authorList>
            <consortium name="The Broad Institute Genomics Platform"/>
            <consortium name="The Broad Institute Genome Sequencing Center for Infectious Disease"/>
            <person name="Wu L."/>
            <person name="Ma J."/>
        </authorList>
    </citation>
    <scope>NUCLEOTIDE SEQUENCE [LARGE SCALE GENOMIC DNA]</scope>
    <source>
        <strain evidence="3">CCUG 55074</strain>
    </source>
</reference>
<dbReference type="RefSeq" id="WP_377353190.1">
    <property type="nucleotide sequence ID" value="NZ_JBHTLQ010000013.1"/>
</dbReference>
<keyword evidence="1" id="KW-0812">Transmembrane</keyword>
<feature type="transmembrane region" description="Helical" evidence="1">
    <location>
        <begin position="122"/>
        <end position="141"/>
    </location>
</feature>
<evidence type="ECO:0000313" key="3">
    <source>
        <dbReference type="Proteomes" id="UP001597216"/>
    </source>
</evidence>
<evidence type="ECO:0000313" key="2">
    <source>
        <dbReference type="EMBL" id="MFD1190502.1"/>
    </source>
</evidence>
<name>A0ABW3T1A6_9CAUL</name>
<dbReference type="Proteomes" id="UP001597216">
    <property type="component" value="Unassembled WGS sequence"/>
</dbReference>
<keyword evidence="1" id="KW-0472">Membrane</keyword>
<feature type="transmembrane region" description="Helical" evidence="1">
    <location>
        <begin position="14"/>
        <end position="34"/>
    </location>
</feature>
<proteinExistence type="predicted"/>
<sequence>MTEAVETRGPRAPWWFWLVAALSAAWNAFGAYDYTMTQLKGDAYLQAAGMRPDQIAYFHSMPTWTTAVWALGVWGAVAGSGLLFARSRWALHAFTASLAGLVLSLVYTHLMSKGGEIMGQTGVIMNAVILAGCLIFVWYAARVTKQGLLR</sequence>
<feature type="transmembrane region" description="Helical" evidence="1">
    <location>
        <begin position="55"/>
        <end position="77"/>
    </location>
</feature>